<dbReference type="Pfam" id="PF04818">
    <property type="entry name" value="CID"/>
    <property type="match status" value="1"/>
</dbReference>
<gene>
    <name evidence="3" type="ORF">JMJ35_007106</name>
</gene>
<feature type="compositionally biased region" description="Pro residues" evidence="1">
    <location>
        <begin position="476"/>
        <end position="498"/>
    </location>
</feature>
<feature type="domain" description="CID" evidence="2">
    <location>
        <begin position="25"/>
        <end position="190"/>
    </location>
</feature>
<organism evidence="3 4">
    <name type="scientific">Cladonia borealis</name>
    <dbReference type="NCBI Taxonomy" id="184061"/>
    <lineage>
        <taxon>Eukaryota</taxon>
        <taxon>Fungi</taxon>
        <taxon>Dikarya</taxon>
        <taxon>Ascomycota</taxon>
        <taxon>Pezizomycotina</taxon>
        <taxon>Lecanoromycetes</taxon>
        <taxon>OSLEUM clade</taxon>
        <taxon>Lecanoromycetidae</taxon>
        <taxon>Lecanorales</taxon>
        <taxon>Lecanorineae</taxon>
        <taxon>Cladoniaceae</taxon>
        <taxon>Cladonia</taxon>
    </lineage>
</organism>
<dbReference type="GO" id="GO:0006874">
    <property type="term" value="P:intracellular calcium ion homeostasis"/>
    <property type="evidence" value="ECO:0007669"/>
    <property type="project" value="TreeGrafter"/>
</dbReference>
<reference evidence="3" key="1">
    <citation type="submission" date="2023-03" db="EMBL/GenBank/DDBJ databases">
        <title>Complete genome of Cladonia borealis.</title>
        <authorList>
            <person name="Park H."/>
        </authorList>
    </citation>
    <scope>NUCLEOTIDE SEQUENCE</scope>
    <source>
        <strain evidence="3">ANT050790</strain>
    </source>
</reference>
<dbReference type="AlphaFoldDB" id="A0AA39V421"/>
<evidence type="ECO:0000313" key="4">
    <source>
        <dbReference type="Proteomes" id="UP001166286"/>
    </source>
</evidence>
<sequence length="591" mass="65154">MASHGLAIAKASLAAGMIRPDPTSIPRAEITHFHVLLETMLKQCSSKNIQLCKEWLLKNIIPSAARTVAVGKYLVALSDSFTKSIESDESKPSKEQGPSGRRRQLHILYLVNDLVHHARYHSDSSSTYSNFISNFQSYLRDLFRSASTYNSETYPNQHRKIQELLDIWEDNGYYQSSYIEELRETVSNAARPDSLETGRGPKTANGAQNEALGEERKDTPFIMPASHGDPSTPFYDLPAGNMLPHIMPNSSTPINPQLVKPLQFVSGPADESLVTIVKDFLQKVETLDDSGFGDEGIDADLDEMGQCVLRDEITGDILEGDGYYGWSRAFCEKMKRRGEDGENFAKAIERNDSLDRSLSPRKRRRYSDSGRSPSIGTGRSSSLDSRDGRRYGPRSRSRSRSASVEQRQYRRLRSRTRSKSRSPSYSPPQMISGFQQPPLLNNASPSSQAHLQGSSPPPPPFPHPFSQGFPIGPGGVPIPPPPPPNYQGQWPPPPPPMPNSAATGPPNFVPPSPQLVRPRTYHKQRGVSFMQGPQSNVQGQTPPHSGNWEQQSGYGGGNVQSGLGRGPPAYNGNAHNGRGNGFGRGGWVRQR</sequence>
<dbReference type="EMBL" id="JAFEKC020000015">
    <property type="protein sequence ID" value="KAK0510674.1"/>
    <property type="molecule type" value="Genomic_DNA"/>
</dbReference>
<feature type="compositionally biased region" description="Gly residues" evidence="1">
    <location>
        <begin position="553"/>
        <end position="565"/>
    </location>
</feature>
<dbReference type="InterPro" id="IPR006569">
    <property type="entry name" value="CID_dom"/>
</dbReference>
<keyword evidence="4" id="KW-1185">Reference proteome</keyword>
<protein>
    <recommendedName>
        <fullName evidence="2">CID domain-containing protein</fullName>
    </recommendedName>
</protein>
<feature type="region of interest" description="Disordered" evidence="1">
    <location>
        <begin position="529"/>
        <end position="591"/>
    </location>
</feature>
<feature type="region of interest" description="Disordered" evidence="1">
    <location>
        <begin position="351"/>
        <end position="516"/>
    </location>
</feature>
<feature type="region of interest" description="Disordered" evidence="1">
    <location>
        <begin position="190"/>
        <end position="213"/>
    </location>
</feature>
<name>A0AA39V421_9LECA</name>
<evidence type="ECO:0000259" key="2">
    <source>
        <dbReference type="PROSITE" id="PS51391"/>
    </source>
</evidence>
<feature type="compositionally biased region" description="Polar residues" evidence="1">
    <location>
        <begin position="531"/>
        <end position="552"/>
    </location>
</feature>
<feature type="compositionally biased region" description="Basic residues" evidence="1">
    <location>
        <begin position="409"/>
        <end position="420"/>
    </location>
</feature>
<comment type="caution">
    <text evidence="3">The sequence shown here is derived from an EMBL/GenBank/DDBJ whole genome shotgun (WGS) entry which is preliminary data.</text>
</comment>
<feature type="compositionally biased region" description="Gly residues" evidence="1">
    <location>
        <begin position="578"/>
        <end position="591"/>
    </location>
</feature>
<dbReference type="InterPro" id="IPR008942">
    <property type="entry name" value="ENTH_VHS"/>
</dbReference>
<dbReference type="PROSITE" id="PS51391">
    <property type="entry name" value="CID"/>
    <property type="match status" value="1"/>
</dbReference>
<accession>A0AA39V421</accession>
<dbReference type="GO" id="GO:0048471">
    <property type="term" value="C:perinuclear region of cytoplasm"/>
    <property type="evidence" value="ECO:0007669"/>
    <property type="project" value="TreeGrafter"/>
</dbReference>
<evidence type="ECO:0000313" key="3">
    <source>
        <dbReference type="EMBL" id="KAK0510674.1"/>
    </source>
</evidence>
<dbReference type="Proteomes" id="UP001166286">
    <property type="component" value="Unassembled WGS sequence"/>
</dbReference>
<dbReference type="PANTHER" id="PTHR12323">
    <property type="entry name" value="SR-RELATED CTD ASSOCIATED FACTOR 6"/>
    <property type="match status" value="1"/>
</dbReference>
<feature type="compositionally biased region" description="Polar residues" evidence="1">
    <location>
        <begin position="432"/>
        <end position="451"/>
    </location>
</feature>
<proteinExistence type="predicted"/>
<dbReference type="Gene3D" id="1.25.40.90">
    <property type="match status" value="1"/>
</dbReference>
<dbReference type="PANTHER" id="PTHR12323:SF0">
    <property type="entry name" value="CALCIUM HOMEOSTASIS ENDOPLASMIC RETICULUM PROTEIN"/>
    <property type="match status" value="1"/>
</dbReference>
<evidence type="ECO:0000256" key="1">
    <source>
        <dbReference type="SAM" id="MobiDB-lite"/>
    </source>
</evidence>